<dbReference type="RefSeq" id="YP_009177714.1">
    <property type="nucleotide sequence ID" value="NC_028263.1"/>
</dbReference>
<name>A0A0B5KJV8_9VIRU</name>
<organism evidence="3 4">
    <name type="scientific">Tacheng Tick Virus 4</name>
    <dbReference type="NCBI Taxonomy" id="1608086"/>
    <lineage>
        <taxon>Viruses</taxon>
        <taxon>Riboviria</taxon>
        <taxon>Orthornavirae</taxon>
        <taxon>Negarnaviricota</taxon>
        <taxon>Haploviricotina</taxon>
        <taxon>Monjiviricetes</taxon>
        <taxon>Jingchuvirales</taxon>
        <taxon>Chuviridae</taxon>
        <taxon>Morsusvirus</taxon>
        <taxon>Morsusvirus argatis</taxon>
    </lineage>
</organism>
<evidence type="ECO:0000313" key="4">
    <source>
        <dbReference type="Proteomes" id="UP000207671"/>
    </source>
</evidence>
<accession>A0A0B5KJV8</accession>
<sequence>MRALCGVGGVLILVVQSIMTAPNTTTRGSAVVTAFDCNQTTLDTVTYDLTRVAECPDISSRDISETTRLVQVIQQKEYGVLRVYRCHVTVTPQIWHCGMHSHTSIVSAPFSAQPLDVSEQECRLMQMDGVYKTATGAIVRLKRNTTSLHTVDVAGKVHPDGTCVGGSSHINGQPYYSVVHREAIQIRLEDKLVHYKIGDTIVVGFGGVTCRLADISCHDFDVGRMYWTLDAAGCLDGKYDVLYTGDAAIIHTAHLGPNKEYMRVLRRASTPFQIFTPLLGDDSACGVEVRTTPYAGLYVALYQSSPPFPIGPITYSNVDVVKYLEAKMVTFAYGSALTAREMVVNLERQQCSLHRETLLNRLHIVASTPSSATLLLDNEPGVFGRVAGEVVHLLRCPAVEVTLRRADHCSLEIPIRHLGRDVYMEPRTRIITTEYTHRECGPLVPVMFRHGNQWVQFSPQYSPAPEPKKIHPMSPTLPSFERLVAYARGGIYDPRDLQQLRDFILFSHKRDAIETNIVAGLSGQSAPKYDLTQVLNSGGWEELARDRLQQIWGKFQGLGKIVNGLVGIYVCFVIVRITFGLILRTFTIYNTHGCTKLMLGVWSSALTHFLLSLAGRERQEPREESAGRYAPVDQPRPPPEATEFPSSGQGSIYPPIGL</sequence>
<evidence type="ECO:0000313" key="3">
    <source>
        <dbReference type="EMBL" id="AJG39055.1"/>
    </source>
</evidence>
<keyword evidence="4" id="KW-1185">Reference proteome</keyword>
<feature type="transmembrane region" description="Helical" evidence="2">
    <location>
        <begin position="564"/>
        <end position="585"/>
    </location>
</feature>
<proteinExistence type="predicted"/>
<gene>
    <name evidence="3" type="primary">G</name>
</gene>
<protein>
    <submittedName>
        <fullName evidence="3">Glycoprotein</fullName>
    </submittedName>
</protein>
<evidence type="ECO:0000256" key="2">
    <source>
        <dbReference type="SAM" id="Phobius"/>
    </source>
</evidence>
<evidence type="ECO:0000256" key="1">
    <source>
        <dbReference type="SAM" id="MobiDB-lite"/>
    </source>
</evidence>
<keyword evidence="2" id="KW-0812">Transmembrane</keyword>
<dbReference type="Pfam" id="PF24664">
    <property type="entry name" value="Monjiviricetes_fusion"/>
    <property type="match status" value="1"/>
</dbReference>
<reference evidence="3 4" key="1">
    <citation type="journal article" date="2015" name="Elife">
        <title>Unprecedented genomic diversity of RNA viruses in arthropods reveals the ancestry of negative-sense RNA viruses.</title>
        <authorList>
            <person name="Li C.X."/>
            <person name="Shi M."/>
            <person name="Tian J.H."/>
            <person name="Lin X.D."/>
            <person name="Kang Y.J."/>
            <person name="Chen L.J."/>
            <person name="Qin X.C."/>
            <person name="Xu J."/>
            <person name="Holmes E.C."/>
            <person name="Zhang Y.Z."/>
        </authorList>
    </citation>
    <scope>NUCLEOTIDE SEQUENCE [LARGE SCALE GENOMIC DNA]</scope>
    <source>
        <strain evidence="3 4">TCRP-1</strain>
    </source>
</reference>
<dbReference type="OrthoDB" id="10679at10239"/>
<feature type="region of interest" description="Disordered" evidence="1">
    <location>
        <begin position="618"/>
        <end position="658"/>
    </location>
</feature>
<dbReference type="GeneID" id="26131643"/>
<keyword evidence="2" id="KW-1133">Transmembrane helix</keyword>
<dbReference type="KEGG" id="vg:26131643"/>
<dbReference type="EMBL" id="KM817599">
    <property type="protein sequence ID" value="AJG39055.1"/>
    <property type="molecule type" value="Viral_cRNA"/>
</dbReference>
<keyword evidence="2" id="KW-0472">Membrane</keyword>
<dbReference type="Proteomes" id="UP000207671">
    <property type="component" value="Segment"/>
</dbReference>